<name>A0A382LYM3_9ZZZZ</name>
<organism evidence="1">
    <name type="scientific">marine metagenome</name>
    <dbReference type="NCBI Taxonomy" id="408172"/>
    <lineage>
        <taxon>unclassified sequences</taxon>
        <taxon>metagenomes</taxon>
        <taxon>ecological metagenomes</taxon>
    </lineage>
</organism>
<feature type="non-terminal residue" evidence="1">
    <location>
        <position position="73"/>
    </location>
</feature>
<protein>
    <submittedName>
        <fullName evidence="1">Uncharacterized protein</fullName>
    </submittedName>
</protein>
<evidence type="ECO:0000313" key="1">
    <source>
        <dbReference type="EMBL" id="SVC41588.1"/>
    </source>
</evidence>
<proteinExistence type="predicted"/>
<accession>A0A382LYM3</accession>
<dbReference type="EMBL" id="UINC01090014">
    <property type="protein sequence ID" value="SVC41588.1"/>
    <property type="molecule type" value="Genomic_DNA"/>
</dbReference>
<reference evidence="1" key="1">
    <citation type="submission" date="2018-05" db="EMBL/GenBank/DDBJ databases">
        <authorList>
            <person name="Lanie J.A."/>
            <person name="Ng W.-L."/>
            <person name="Kazmierczak K.M."/>
            <person name="Andrzejewski T.M."/>
            <person name="Davidsen T.M."/>
            <person name="Wayne K.J."/>
            <person name="Tettelin H."/>
            <person name="Glass J.I."/>
            <person name="Rusch D."/>
            <person name="Podicherti R."/>
            <person name="Tsui H.-C.T."/>
            <person name="Winkler M.E."/>
        </authorList>
    </citation>
    <scope>NUCLEOTIDE SEQUENCE</scope>
</reference>
<gene>
    <name evidence="1" type="ORF">METZ01_LOCUS294442</name>
</gene>
<dbReference type="AlphaFoldDB" id="A0A382LYM3"/>
<sequence length="73" mass="8275">MNIGRFKWVRVGRFFNLCIPSLLICRISSIQTAGPFASQAATPVLIRCRVSLVEYFLGVIFKDDFLVKVAQRP</sequence>